<dbReference type="GO" id="GO:0008270">
    <property type="term" value="F:zinc ion binding"/>
    <property type="evidence" value="ECO:0007669"/>
    <property type="project" value="UniProtKB-UniRule"/>
</dbReference>
<dbReference type="PROSITE" id="PS51144">
    <property type="entry name" value="ALPHA_CA_2"/>
    <property type="match status" value="1"/>
</dbReference>
<dbReference type="SMART" id="SM01057">
    <property type="entry name" value="Carb_anhydrase"/>
    <property type="match status" value="1"/>
</dbReference>
<dbReference type="AlphaFoldDB" id="A0AAN0KCS4"/>
<evidence type="ECO:0000256" key="2">
    <source>
        <dbReference type="ARBA" id="ARBA00002904"/>
    </source>
</evidence>
<keyword evidence="10" id="KW-0732">Signal</keyword>
<keyword evidence="6 10" id="KW-0479">Metal-binding</keyword>
<evidence type="ECO:0000256" key="4">
    <source>
        <dbReference type="ARBA" id="ARBA00012925"/>
    </source>
</evidence>
<dbReference type="InterPro" id="IPR036398">
    <property type="entry name" value="CA_dom_sf"/>
</dbReference>
<evidence type="ECO:0000256" key="6">
    <source>
        <dbReference type="ARBA" id="ARBA00022723"/>
    </source>
</evidence>
<dbReference type="KEGG" id="parl:PEC302110_37290"/>
<dbReference type="EMBL" id="AP028908">
    <property type="protein sequence ID" value="BES86632.1"/>
    <property type="molecule type" value="Genomic_DNA"/>
</dbReference>
<comment type="cofactor">
    <cofactor evidence="1 10">
        <name>Zn(2+)</name>
        <dbReference type="ChEBI" id="CHEBI:29105"/>
    </cofactor>
</comment>
<gene>
    <name evidence="12" type="ORF">PEC302110_37290</name>
</gene>
<dbReference type="InterPro" id="IPR018338">
    <property type="entry name" value="Carbonic_anhydrase_a-class_CS"/>
</dbReference>
<feature type="chain" id="PRO_5042662279" description="Carbonic anhydrase" evidence="10">
    <location>
        <begin position="21"/>
        <end position="245"/>
    </location>
</feature>
<evidence type="ECO:0000313" key="12">
    <source>
        <dbReference type="EMBL" id="BES86632.1"/>
    </source>
</evidence>
<dbReference type="InterPro" id="IPR023561">
    <property type="entry name" value="Carbonic_anhydrase_a-class"/>
</dbReference>
<dbReference type="RefSeq" id="WP_261850017.1">
    <property type="nucleotide sequence ID" value="NZ_AP028908.1"/>
</dbReference>
<evidence type="ECO:0000313" key="13">
    <source>
        <dbReference type="Proteomes" id="UP001377830"/>
    </source>
</evidence>
<dbReference type="CDD" id="cd03124">
    <property type="entry name" value="alpha_CA_prokaryotic_like"/>
    <property type="match status" value="1"/>
</dbReference>
<proteinExistence type="inferred from homology"/>
<dbReference type="SUPFAM" id="SSF51069">
    <property type="entry name" value="Carbonic anhydrase"/>
    <property type="match status" value="1"/>
</dbReference>
<dbReference type="PANTHER" id="PTHR18952">
    <property type="entry name" value="CARBONIC ANHYDRASE"/>
    <property type="match status" value="1"/>
</dbReference>
<organism evidence="12 13">
    <name type="scientific">Pectobacterium araliae</name>
    <dbReference type="NCBI Taxonomy" id="3073862"/>
    <lineage>
        <taxon>Bacteria</taxon>
        <taxon>Pseudomonadati</taxon>
        <taxon>Pseudomonadota</taxon>
        <taxon>Gammaproteobacteria</taxon>
        <taxon>Enterobacterales</taxon>
        <taxon>Pectobacteriaceae</taxon>
        <taxon>Pectobacterium</taxon>
    </lineage>
</organism>
<feature type="signal peptide" evidence="10">
    <location>
        <begin position="1"/>
        <end position="20"/>
    </location>
</feature>
<evidence type="ECO:0000256" key="10">
    <source>
        <dbReference type="RuleBase" id="RU367011"/>
    </source>
</evidence>
<comment type="similarity">
    <text evidence="3 10">Belongs to the alpha-carbonic anhydrase family.</text>
</comment>
<keyword evidence="13" id="KW-1185">Reference proteome</keyword>
<evidence type="ECO:0000256" key="9">
    <source>
        <dbReference type="ARBA" id="ARBA00048348"/>
    </source>
</evidence>
<keyword evidence="7 10" id="KW-0862">Zinc</keyword>
<dbReference type="GO" id="GO:0004089">
    <property type="term" value="F:carbonate dehydratase activity"/>
    <property type="evidence" value="ECO:0007669"/>
    <property type="project" value="UniProtKB-UniRule"/>
</dbReference>
<dbReference type="InterPro" id="IPR041891">
    <property type="entry name" value="Alpha_CA_prokaryot-like"/>
</dbReference>
<dbReference type="PANTHER" id="PTHR18952:SF265">
    <property type="entry name" value="CARBONIC ANHYDRASE"/>
    <property type="match status" value="1"/>
</dbReference>
<dbReference type="Pfam" id="PF00194">
    <property type="entry name" value="Carb_anhydrase"/>
    <property type="match status" value="1"/>
</dbReference>
<reference evidence="13" key="1">
    <citation type="journal article" date="2024" name="Int. J. Syst. Evol. Microbiol.">
        <title>Pectobacterium araliae sp. nov., a pathogen causing bacterial soft rot of Japanese angelica tree in Japan.</title>
        <authorList>
            <person name="Sawada H."/>
            <person name="Someya N."/>
            <person name="Morohoshi T."/>
            <person name="Ono M."/>
            <person name="Satou M."/>
        </authorList>
    </citation>
    <scope>NUCLEOTIDE SEQUENCE [LARGE SCALE GENOMIC DNA]</scope>
    <source>
        <strain evidence="13">MAFF 302110</strain>
    </source>
</reference>
<keyword evidence="8 10" id="KW-0456">Lyase</keyword>
<protein>
    <recommendedName>
        <fullName evidence="5 10">Carbonic anhydrase</fullName>
        <ecNumber evidence="4 10">4.2.1.1</ecNumber>
    </recommendedName>
</protein>
<dbReference type="Gene3D" id="3.10.200.10">
    <property type="entry name" value="Alpha carbonic anhydrase"/>
    <property type="match status" value="1"/>
</dbReference>
<evidence type="ECO:0000256" key="7">
    <source>
        <dbReference type="ARBA" id="ARBA00022833"/>
    </source>
</evidence>
<evidence type="ECO:0000259" key="11">
    <source>
        <dbReference type="PROSITE" id="PS51144"/>
    </source>
</evidence>
<dbReference type="Proteomes" id="UP001377830">
    <property type="component" value="Chromosome"/>
</dbReference>
<dbReference type="InterPro" id="IPR001148">
    <property type="entry name" value="CA_dom"/>
</dbReference>
<evidence type="ECO:0000256" key="1">
    <source>
        <dbReference type="ARBA" id="ARBA00001947"/>
    </source>
</evidence>
<dbReference type="PROSITE" id="PS00162">
    <property type="entry name" value="ALPHA_CA_1"/>
    <property type="match status" value="1"/>
</dbReference>
<evidence type="ECO:0000256" key="5">
    <source>
        <dbReference type="ARBA" id="ARBA00014628"/>
    </source>
</evidence>
<evidence type="ECO:0000256" key="3">
    <source>
        <dbReference type="ARBA" id="ARBA00010718"/>
    </source>
</evidence>
<comment type="function">
    <text evidence="2 10">Reversible hydration of carbon dioxide.</text>
</comment>
<name>A0AAN0KCS4_9GAMM</name>
<sequence length="245" mass="26992">MKGKKLSIVFMLSACFSALAADPVHWGYEGNGDPAHWGKLSPDFSLCETGKNQSPINIRQALNAQHAPLQLAFQPGAQHIINNGHTVQVNVSAGNTLLLDNETFTLQQFHFHAPSENEIDGKQFPLEGHFVYKDASGALTVIALMFQEGEANQPLATIWQQIPAQVNQAMEMRTPIAIQALLPSSLNYYRFSGSLTTPPCSEGIRWLVLDHPVTASAEQINQFSLVMHHANNRPLQPLNGRIIIH</sequence>
<accession>A0AAN0KCS4</accession>
<feature type="domain" description="Alpha-carbonic anhydrase" evidence="11">
    <location>
        <begin position="24"/>
        <end position="245"/>
    </location>
</feature>
<evidence type="ECO:0000256" key="8">
    <source>
        <dbReference type="ARBA" id="ARBA00023239"/>
    </source>
</evidence>
<comment type="catalytic activity">
    <reaction evidence="9 10">
        <text>hydrogencarbonate + H(+) = CO2 + H2O</text>
        <dbReference type="Rhea" id="RHEA:10748"/>
        <dbReference type="ChEBI" id="CHEBI:15377"/>
        <dbReference type="ChEBI" id="CHEBI:15378"/>
        <dbReference type="ChEBI" id="CHEBI:16526"/>
        <dbReference type="ChEBI" id="CHEBI:17544"/>
        <dbReference type="EC" id="4.2.1.1"/>
    </reaction>
</comment>
<dbReference type="EC" id="4.2.1.1" evidence="4 10"/>